<dbReference type="EMBL" id="FR824116">
    <property type="protein sequence ID" value="CCA19453.1"/>
    <property type="molecule type" value="Genomic_DNA"/>
</dbReference>
<accession>F0WE24</accession>
<evidence type="ECO:0000256" key="1">
    <source>
        <dbReference type="SAM" id="MobiDB-lite"/>
    </source>
</evidence>
<name>F0WE24_9STRA</name>
<dbReference type="AlphaFoldDB" id="F0WE24"/>
<protein>
    <submittedName>
        <fullName evidence="2">AlNc14C71G4885 protein</fullName>
    </submittedName>
</protein>
<reference evidence="2" key="1">
    <citation type="journal article" date="2011" name="PLoS Biol.">
        <title>Gene gain and loss during evolution of obligate parasitism in the white rust pathogen of Arabidopsis thaliana.</title>
        <authorList>
            <person name="Kemen E."/>
            <person name="Gardiner A."/>
            <person name="Schultz-Larsen T."/>
            <person name="Kemen A.C."/>
            <person name="Balmuth A.L."/>
            <person name="Robert-Seilaniantz A."/>
            <person name="Bailey K."/>
            <person name="Holub E."/>
            <person name="Studholme D.J."/>
            <person name="Maclean D."/>
            <person name="Jones J.D."/>
        </authorList>
    </citation>
    <scope>NUCLEOTIDE SEQUENCE</scope>
</reference>
<dbReference type="HOGENOM" id="CLU_2908744_0_0_1"/>
<evidence type="ECO:0000313" key="2">
    <source>
        <dbReference type="EMBL" id="CCA19453.1"/>
    </source>
</evidence>
<feature type="region of interest" description="Disordered" evidence="1">
    <location>
        <begin position="1"/>
        <end position="21"/>
    </location>
</feature>
<feature type="compositionally biased region" description="Basic and acidic residues" evidence="1">
    <location>
        <begin position="1"/>
        <end position="12"/>
    </location>
</feature>
<reference evidence="2" key="2">
    <citation type="submission" date="2011-02" db="EMBL/GenBank/DDBJ databases">
        <authorList>
            <person name="MacLean D."/>
        </authorList>
    </citation>
    <scope>NUCLEOTIDE SEQUENCE</scope>
</reference>
<gene>
    <name evidence="2" type="primary">AlNc14C71G4885</name>
    <name evidence="2" type="ORF">ALNC14_055960</name>
</gene>
<proteinExistence type="predicted"/>
<organism evidence="2">
    <name type="scientific">Albugo laibachii Nc14</name>
    <dbReference type="NCBI Taxonomy" id="890382"/>
    <lineage>
        <taxon>Eukaryota</taxon>
        <taxon>Sar</taxon>
        <taxon>Stramenopiles</taxon>
        <taxon>Oomycota</taxon>
        <taxon>Peronosporomycetes</taxon>
        <taxon>Albuginales</taxon>
        <taxon>Albuginaceae</taxon>
        <taxon>Albugo</taxon>
    </lineage>
</organism>
<sequence>MQSNYKDLRNDSFKSPLRNKLEEKAVGPIKAPIVVSISEDSISKKVANEHHDEAFPEVASEL</sequence>